<reference evidence="1 2" key="1">
    <citation type="submission" date="2022-12" db="EMBL/GenBank/DDBJ databases">
        <authorList>
            <person name="Choi H."/>
            <person name="Lee J.-H."/>
        </authorList>
    </citation>
    <scope>NUCLEOTIDE SEQUENCE [LARGE SCALE GENOMIC DNA]</scope>
</reference>
<dbReference type="Proteomes" id="UP001212129">
    <property type="component" value="Segment"/>
</dbReference>
<dbReference type="EMBL" id="OQ031072">
    <property type="protein sequence ID" value="WBF69620.1"/>
    <property type="molecule type" value="Genomic_DNA"/>
</dbReference>
<accession>A0AAF0AMJ7</accession>
<sequence>MLTAKVVVFSFNNYEGRKRPSKINFGESMIDLIESARNKAEGKSVYLMYKPRNTLYYVASTEVMVKQDDDSWKKCVRYIDCFNGGKEYVRAPELFNMENWLVLTRQAARDMFRTGKLPE</sequence>
<proteinExistence type="predicted"/>
<name>A0AAF0AMJ7_9CAUD</name>
<protein>
    <submittedName>
        <fullName evidence="1">Uncharacterized protein</fullName>
    </submittedName>
</protein>
<organism evidence="1 2">
    <name type="scientific">Shigella phage SFPB</name>
    <dbReference type="NCBI Taxonomy" id="3017292"/>
    <lineage>
        <taxon>Viruses</taxon>
        <taxon>Duplodnaviria</taxon>
        <taxon>Heunggongvirae</taxon>
        <taxon>Uroviricota</taxon>
        <taxon>Caudoviricetes</taxon>
        <taxon>Andersonviridae</taxon>
        <taxon>Ounavirinae</taxon>
        <taxon>Mooglevirus</taxon>
        <taxon>Mooglevirus SFPB</taxon>
    </lineage>
</organism>
<evidence type="ECO:0000313" key="1">
    <source>
        <dbReference type="EMBL" id="WBF69620.1"/>
    </source>
</evidence>
<keyword evidence="2" id="KW-1185">Reference proteome</keyword>
<gene>
    <name evidence="1" type="ORF">SFPB_056</name>
</gene>
<evidence type="ECO:0000313" key="2">
    <source>
        <dbReference type="Proteomes" id="UP001212129"/>
    </source>
</evidence>